<dbReference type="Gene3D" id="3.20.20.300">
    <property type="entry name" value="Glycoside hydrolase, family 3, N-terminal domain"/>
    <property type="match status" value="1"/>
</dbReference>
<dbReference type="AlphaFoldDB" id="A0A6J6C6E5"/>
<dbReference type="InterPro" id="IPR002772">
    <property type="entry name" value="Glyco_hydro_3_C"/>
</dbReference>
<feature type="domain" description="Fibronectin type III-like" evidence="4">
    <location>
        <begin position="685"/>
        <end position="754"/>
    </location>
</feature>
<accession>A0A6J6C6E5</accession>
<evidence type="ECO:0000256" key="2">
    <source>
        <dbReference type="ARBA" id="ARBA00022801"/>
    </source>
</evidence>
<evidence type="ECO:0000313" key="6">
    <source>
        <dbReference type="EMBL" id="CAB4822544.1"/>
    </source>
</evidence>
<dbReference type="InterPro" id="IPR026891">
    <property type="entry name" value="Fn3-like"/>
</dbReference>
<reference evidence="5" key="1">
    <citation type="submission" date="2020-05" db="EMBL/GenBank/DDBJ databases">
        <authorList>
            <person name="Chiriac C."/>
            <person name="Salcher M."/>
            <person name="Ghai R."/>
            <person name="Kavagutti S V."/>
        </authorList>
    </citation>
    <scope>NUCLEOTIDE SEQUENCE</scope>
</reference>
<dbReference type="PANTHER" id="PTHR42715">
    <property type="entry name" value="BETA-GLUCOSIDASE"/>
    <property type="match status" value="1"/>
</dbReference>
<dbReference type="InterPro" id="IPR001764">
    <property type="entry name" value="Glyco_hydro_3_N"/>
</dbReference>
<protein>
    <submittedName>
        <fullName evidence="5">Unannotated protein</fullName>
    </submittedName>
</protein>
<dbReference type="InterPro" id="IPR050288">
    <property type="entry name" value="Cellulose_deg_GH3"/>
</dbReference>
<dbReference type="PROSITE" id="PS00775">
    <property type="entry name" value="GLYCOSYL_HYDROL_F3"/>
    <property type="match status" value="1"/>
</dbReference>
<name>A0A6J6C6E5_9ZZZZ</name>
<organism evidence="5">
    <name type="scientific">freshwater metagenome</name>
    <dbReference type="NCBI Taxonomy" id="449393"/>
    <lineage>
        <taxon>unclassified sequences</taxon>
        <taxon>metagenomes</taxon>
        <taxon>ecological metagenomes</taxon>
    </lineage>
</organism>
<dbReference type="InterPro" id="IPR019800">
    <property type="entry name" value="Glyco_hydro_3_AS"/>
</dbReference>
<dbReference type="Pfam" id="PF01915">
    <property type="entry name" value="Glyco_hydro_3_C"/>
    <property type="match status" value="1"/>
</dbReference>
<dbReference type="InterPro" id="IPR036881">
    <property type="entry name" value="Glyco_hydro_3_C_sf"/>
</dbReference>
<dbReference type="PANTHER" id="PTHR42715:SF10">
    <property type="entry name" value="BETA-GLUCOSIDASE"/>
    <property type="match status" value="1"/>
</dbReference>
<keyword evidence="2" id="KW-0378">Hydrolase</keyword>
<dbReference type="PRINTS" id="PR00133">
    <property type="entry name" value="GLHYDRLASE3"/>
</dbReference>
<dbReference type="GO" id="GO:0004553">
    <property type="term" value="F:hydrolase activity, hydrolyzing O-glycosyl compounds"/>
    <property type="evidence" value="ECO:0007669"/>
    <property type="project" value="InterPro"/>
</dbReference>
<dbReference type="SMART" id="SM01217">
    <property type="entry name" value="Fn3_like"/>
    <property type="match status" value="1"/>
</dbReference>
<evidence type="ECO:0000313" key="5">
    <source>
        <dbReference type="EMBL" id="CAB4546872.1"/>
    </source>
</evidence>
<evidence type="ECO:0000259" key="4">
    <source>
        <dbReference type="SMART" id="SM01217"/>
    </source>
</evidence>
<keyword evidence="3" id="KW-0119">Carbohydrate metabolism</keyword>
<dbReference type="Pfam" id="PF00933">
    <property type="entry name" value="Glyco_hydro_3"/>
    <property type="match status" value="1"/>
</dbReference>
<dbReference type="FunFam" id="2.60.40.10:FF:000495">
    <property type="entry name" value="Periplasmic beta-glucosidase"/>
    <property type="match status" value="1"/>
</dbReference>
<dbReference type="SUPFAM" id="SSF51445">
    <property type="entry name" value="(Trans)glycosidases"/>
    <property type="match status" value="1"/>
</dbReference>
<dbReference type="SUPFAM" id="SSF52279">
    <property type="entry name" value="Beta-D-glucan exohydrolase, C-terminal domain"/>
    <property type="match status" value="1"/>
</dbReference>
<dbReference type="EMBL" id="CAEZSM010000106">
    <property type="protein sequence ID" value="CAB4546872.1"/>
    <property type="molecule type" value="Genomic_DNA"/>
</dbReference>
<evidence type="ECO:0000256" key="3">
    <source>
        <dbReference type="ARBA" id="ARBA00023277"/>
    </source>
</evidence>
<dbReference type="Gene3D" id="2.60.40.10">
    <property type="entry name" value="Immunoglobulins"/>
    <property type="match status" value="1"/>
</dbReference>
<gene>
    <name evidence="5" type="ORF">UFOPK1438_00809</name>
    <name evidence="6" type="ORF">UFOPK3166_00440</name>
</gene>
<dbReference type="GO" id="GO:0005975">
    <property type="term" value="P:carbohydrate metabolic process"/>
    <property type="evidence" value="ECO:0007669"/>
    <property type="project" value="InterPro"/>
</dbReference>
<dbReference type="Gene3D" id="3.40.50.1700">
    <property type="entry name" value="Glycoside hydrolase family 3 C-terminal domain"/>
    <property type="match status" value="1"/>
</dbReference>
<dbReference type="InterPro" id="IPR013783">
    <property type="entry name" value="Ig-like_fold"/>
</dbReference>
<sequence length="785" mass="84068">MTTPIERPWTDTKKSPKDRIALLMAEMTLEEKMGQLGSIWYEFALFAPASEDKEESLVDNVPIFEKVAQPLTWEVATKNGLGQFTRPFGTKPIAAADGARKIIEWQKRLVKETRLGIPAIVHEECLTGFTTLGATSFPTPLGLAATFDEKVIEKVSAAMGRDMKSVGVHQGLSPVLDTVRDYRWGRVEETMGEDPYLSAVAGTAYVKGLQSAGIIATLKHFFGHSSSRAARNHGPVSMGWREMYDFMLPPFEMAIREGGVKSVMNSYTDVDGLPCAADPKIFTTILRDELNFDGTVVSDYWAISFLEVMHRVAEDEVQAGALALIAGIDVELPATRCFSDGLVALIRAGKFDEKFLDRALIRHLNHKLELGLLDADWTPERDVTADLSTVNFDSAANRAVALEAARESVILLSNKDSFLPITNTPKNIVVVGPCGDDGGAFLGCYSFANHVMAMTPGSGLGIEVPSIKSAIATAFKGADVSSVVGCPVKDFDTSGIPAARAAVDKADLAIVVVGDRAGLFGRGTSGEGNDVADLTLPGAQGQLLDACLNSGTPVIIVSVSGRPYAMGDYADRAKAMIQAFMPGEEGGTAIAEVINGTISPSGRLPVEIPSNVSGQPSTYLHPKYGQPGLNISPVDSIPLFTFGHGLTYTTFKYSDLTLSSNEISTDGKLTASCSITNSGSREGTEVVQLYFEDPVAEVARPIITLLGFARITLAPGETKKITFDIHSDRFAYMGADVVRIMDAGEIVLKLGSSSSDIKSSKSLKITGSKRVVPHDRVLRTPVSIG</sequence>
<dbReference type="InterPro" id="IPR036962">
    <property type="entry name" value="Glyco_hydro_3_N_sf"/>
</dbReference>
<evidence type="ECO:0000256" key="1">
    <source>
        <dbReference type="ARBA" id="ARBA00005336"/>
    </source>
</evidence>
<dbReference type="EMBL" id="CAFABD010000047">
    <property type="protein sequence ID" value="CAB4822544.1"/>
    <property type="molecule type" value="Genomic_DNA"/>
</dbReference>
<dbReference type="Pfam" id="PF14310">
    <property type="entry name" value="Fn3-like"/>
    <property type="match status" value="1"/>
</dbReference>
<proteinExistence type="inferred from homology"/>
<dbReference type="InterPro" id="IPR017853">
    <property type="entry name" value="GH"/>
</dbReference>
<comment type="similarity">
    <text evidence="1">Belongs to the glycosyl hydrolase 3 family.</text>
</comment>